<evidence type="ECO:0000256" key="4">
    <source>
        <dbReference type="ARBA" id="ARBA00013204"/>
    </source>
</evidence>
<evidence type="ECO:0000313" key="11">
    <source>
        <dbReference type="Proteomes" id="UP000594480"/>
    </source>
</evidence>
<dbReference type="PIRSF" id="PIRSF001332">
    <property type="entry name" value="Acetolac_decarb"/>
    <property type="match status" value="1"/>
</dbReference>
<comment type="pathway">
    <text evidence="2 9">Polyol metabolism; (R,R)-butane-2,3-diol biosynthesis; (R,R)-butane-2,3-diol from pyruvate: step 2/3.</text>
</comment>
<accession>A0A7S8MWN1</accession>
<keyword evidence="8 9" id="KW-0456">Lyase</keyword>
<dbReference type="UniPathway" id="UPA00626">
    <property type="reaction ID" value="UER00678"/>
</dbReference>
<dbReference type="Pfam" id="PF03306">
    <property type="entry name" value="AAL_decarboxy"/>
    <property type="match status" value="1"/>
</dbReference>
<evidence type="ECO:0000256" key="8">
    <source>
        <dbReference type="ARBA" id="ARBA00023239"/>
    </source>
</evidence>
<reference evidence="10 11" key="1">
    <citation type="submission" date="2020-11" db="EMBL/GenBank/DDBJ databases">
        <title>Amino acid is mineralized and recycled by bacteria in oceanic microbiome.</title>
        <authorList>
            <person name="Zheng L.Y."/>
        </authorList>
    </citation>
    <scope>NUCLEOTIDE SEQUENCE [LARGE SCALE GENOMIC DNA]</scope>
    <source>
        <strain evidence="10 11">A32-1</strain>
    </source>
</reference>
<keyword evidence="7 9" id="KW-0005">Acetoin biosynthesis</keyword>
<evidence type="ECO:0000256" key="1">
    <source>
        <dbReference type="ARBA" id="ARBA00001784"/>
    </source>
</evidence>
<dbReference type="PANTHER" id="PTHR35524">
    <property type="entry name" value="ALPHA-ACETOLACTATE DECARBOXYLASE"/>
    <property type="match status" value="1"/>
</dbReference>
<dbReference type="Proteomes" id="UP000594480">
    <property type="component" value="Chromosome"/>
</dbReference>
<evidence type="ECO:0000256" key="6">
    <source>
        <dbReference type="ARBA" id="ARBA00022793"/>
    </source>
</evidence>
<evidence type="ECO:0000256" key="3">
    <source>
        <dbReference type="ARBA" id="ARBA00007106"/>
    </source>
</evidence>
<dbReference type="PANTHER" id="PTHR35524:SF1">
    <property type="entry name" value="ALPHA-ACETOLACTATE DECARBOXYLASE"/>
    <property type="match status" value="1"/>
</dbReference>
<evidence type="ECO:0000313" key="10">
    <source>
        <dbReference type="EMBL" id="QPE04313.1"/>
    </source>
</evidence>
<protein>
    <recommendedName>
        <fullName evidence="5 9">Alpha-acetolactate decarboxylase</fullName>
        <ecNumber evidence="4 9">4.1.1.5</ecNumber>
    </recommendedName>
</protein>
<dbReference type="EMBL" id="CP064760">
    <property type="protein sequence ID" value="QPE04313.1"/>
    <property type="molecule type" value="Genomic_DNA"/>
</dbReference>
<dbReference type="AlphaFoldDB" id="A0A7S8MWN1"/>
<dbReference type="NCBIfam" id="TIGR01252">
    <property type="entry name" value="acetolac_decarb"/>
    <property type="match status" value="1"/>
</dbReference>
<sequence length="238" mass="26160">MTTARHTIHQTSVIAALLDGVYDGETTVGSLRGRGNFGIGTFEGLDGELILLDDTCYRIRDDGTATVAGDGEGVPYAVVTHFEPHLSFEITGRHTRAEVTALIDEKLGSANYMYAVRVDGVYERMTVRAVHVQRQPYRPLVEATAEQKVTEFTDVSGTVVGFRTPAFEEGLSVPGYHAHVLLDDRRSGGHVLDHVMLRGRVEVCVGTDLHLELPRTPEFARANLDPDDLREQVDKAES</sequence>
<dbReference type="EC" id="4.1.1.5" evidence="4 9"/>
<comment type="similarity">
    <text evidence="3 9">Belongs to the alpha-acetolactate decarboxylase family.</text>
</comment>
<dbReference type="GO" id="GO:0047605">
    <property type="term" value="F:acetolactate decarboxylase activity"/>
    <property type="evidence" value="ECO:0007669"/>
    <property type="project" value="UniProtKB-UniRule"/>
</dbReference>
<dbReference type="Gene3D" id="3.30.1330.80">
    <property type="entry name" value="Hypothetical protein, similar to alpha- acetolactate decarboxylase, domain 2"/>
    <property type="match status" value="2"/>
</dbReference>
<dbReference type="InterPro" id="IPR005128">
    <property type="entry name" value="Acetolactate_a_deCO2ase"/>
</dbReference>
<evidence type="ECO:0000256" key="7">
    <source>
        <dbReference type="ARBA" id="ARBA00023061"/>
    </source>
</evidence>
<gene>
    <name evidence="10" type="primary">budA</name>
    <name evidence="10" type="ORF">IT882_14290</name>
</gene>
<dbReference type="CDD" id="cd17299">
    <property type="entry name" value="acetolactate_decarboxylase"/>
    <property type="match status" value="1"/>
</dbReference>
<evidence type="ECO:0000256" key="5">
    <source>
        <dbReference type="ARBA" id="ARBA00020164"/>
    </source>
</evidence>
<evidence type="ECO:0000256" key="9">
    <source>
        <dbReference type="PIRNR" id="PIRNR001332"/>
    </source>
</evidence>
<dbReference type="SUPFAM" id="SSF117856">
    <property type="entry name" value="AF0104/ALDC/Ptd012-like"/>
    <property type="match status" value="1"/>
</dbReference>
<dbReference type="RefSeq" id="WP_195692391.1">
    <property type="nucleotide sequence ID" value="NZ_CP064760.1"/>
</dbReference>
<dbReference type="GO" id="GO:0045151">
    <property type="term" value="P:acetoin biosynthetic process"/>
    <property type="evidence" value="ECO:0007669"/>
    <property type="project" value="UniProtKB-UniRule"/>
</dbReference>
<evidence type="ECO:0000256" key="2">
    <source>
        <dbReference type="ARBA" id="ARBA00005170"/>
    </source>
</evidence>
<comment type="catalytic activity">
    <reaction evidence="1 9">
        <text>(2S)-2-acetolactate + H(+) = (R)-acetoin + CO2</text>
        <dbReference type="Rhea" id="RHEA:21580"/>
        <dbReference type="ChEBI" id="CHEBI:15378"/>
        <dbReference type="ChEBI" id="CHEBI:15686"/>
        <dbReference type="ChEBI" id="CHEBI:16526"/>
        <dbReference type="ChEBI" id="CHEBI:58476"/>
        <dbReference type="EC" id="4.1.1.5"/>
    </reaction>
</comment>
<dbReference type="KEGG" id="msf:IT882_14290"/>
<proteinExistence type="inferred from homology"/>
<keyword evidence="11" id="KW-1185">Reference proteome</keyword>
<keyword evidence="6 9" id="KW-0210">Decarboxylase</keyword>
<name>A0A7S8MWN1_9MICO</name>
<organism evidence="10 11">
    <name type="scientific">Microbacterium schleiferi</name>
    <dbReference type="NCBI Taxonomy" id="69362"/>
    <lineage>
        <taxon>Bacteria</taxon>
        <taxon>Bacillati</taxon>
        <taxon>Actinomycetota</taxon>
        <taxon>Actinomycetes</taxon>
        <taxon>Micrococcales</taxon>
        <taxon>Microbacteriaceae</taxon>
        <taxon>Microbacterium</taxon>
    </lineage>
</organism>